<evidence type="ECO:0000313" key="5">
    <source>
        <dbReference type="Proteomes" id="UP000161618"/>
    </source>
</evidence>
<dbReference type="RefSeq" id="YP_009179308.1">
    <property type="nucleotide sequence ID" value="NC_028379.1"/>
</dbReference>
<keyword evidence="2" id="KW-1048">Host nucleus</keyword>
<keyword evidence="5" id="KW-1185">Reference proteome</keyword>
<gene>
    <name evidence="4" type="primary">U29</name>
</gene>
<reference evidence="4 5" key="5">
    <citation type="journal article" date="2016" name="MSphere">
        <title>Comparison of the Gene Coding Contents and Other Unusual Features of the GC-Rich and AT-Rich Branch Probosciviruses.</title>
        <authorList>
            <person name="Ling P.D."/>
            <person name="Long S.Y."/>
            <person name="Zong J.C."/>
            <person name="Heaggans S.Y."/>
            <person name="Qin X."/>
            <person name="Hayward G.S."/>
        </authorList>
    </citation>
    <scope>NUCLEOTIDE SEQUENCE [LARGE SCALE GENOMIC DNA]</scope>
    <source>
        <strain evidence="4">North American NAP69</strain>
    </source>
</reference>
<evidence type="ECO:0000256" key="3">
    <source>
        <dbReference type="ARBA" id="ARBA00022844"/>
    </source>
</evidence>
<dbReference type="Pfam" id="PF03327">
    <property type="entry name" value="Herpes_VP19C"/>
    <property type="match status" value="1"/>
</dbReference>
<reference evidence="5" key="2">
    <citation type="journal article" date="2011" name="Vet. Microbiol.">
        <title>Detection and evaluation of novel herpesviruses in routine and pathological samples from Asian and African elephants: identification of two new probosciviruses (EEHV5 and EEHV6) and two new gammaherpesviruses (EGHV3B and EGHV5).</title>
        <authorList>
            <person name="Latimer E"/>
            <person name="Zong JC"/>
            <person name="Heaggans SY"/>
            <person name="Richman LK"/>
            <person name="Hayward GS."/>
        </authorList>
    </citation>
    <scope>NUCLEOTIDE SEQUENCE [LARGE SCALE GENOMIC DNA]</scope>
</reference>
<reference evidence="5" key="1">
    <citation type="journal article" date="2009" name="Vet. Pathol.">
        <title>Clinico-pathologic features of fatal disease attributed to new variants of endotheliotropic herpesviruses in two Asian elephants (Elephas maximus).</title>
        <authorList>
            <person name="Garner M.M."/>
            <person name="Helmick K."/>
            <person name="Ochsenreiter J."/>
            <person name="Richman L.K."/>
            <person name="Latimer E."/>
            <person name="Wise A.G."/>
            <person name="Maes R.K."/>
            <person name="Kiupel M."/>
            <person name="Nordhausen R.W."/>
            <person name="Zong J.C."/>
            <person name="Hayward G.S."/>
        </authorList>
    </citation>
    <scope>NUCLEOTIDE SEQUENCE [LARGE SCALE GENOMIC DNA]</scope>
</reference>
<dbReference type="InterPro" id="IPR004999">
    <property type="entry name" value="Herpes_1"/>
</dbReference>
<protein>
    <submittedName>
        <fullName evidence="4">Triplex capsid protein 1</fullName>
    </submittedName>
</protein>
<dbReference type="GO" id="GO:0003677">
    <property type="term" value="F:DNA binding"/>
    <property type="evidence" value="ECO:0007669"/>
    <property type="project" value="InterPro"/>
</dbReference>
<keyword evidence="3" id="KW-0946">Virion</keyword>
<reference evidence="4 5" key="4">
    <citation type="journal article" date="2016" name="MSphere">
        <title>Complete Genome Sequence of Elephant Endotheliotropic Herpesvirus 4, the First Example of a GC-Rich Branch Proboscivirus.</title>
        <authorList>
            <person name="Ling P.D."/>
            <person name="Long S.Y."/>
            <person name="Fuery A."/>
            <person name="Peng R.S."/>
            <person name="Heaggans S.Y."/>
            <person name="Qin X."/>
            <person name="Worley K.C."/>
            <person name="Dugan S."/>
            <person name="Hayward G.S."/>
        </authorList>
    </citation>
    <scope>NUCLEOTIDE SEQUENCE [LARGE SCALE GENOMIC DNA]</scope>
    <source>
        <strain evidence="4">North American NAP69</strain>
    </source>
</reference>
<dbReference type="EMBL" id="KT832477">
    <property type="protein sequence ID" value="ALM25991.1"/>
    <property type="molecule type" value="Genomic_DNA"/>
</dbReference>
<dbReference type="Proteomes" id="UP000161618">
    <property type="component" value="Segment"/>
</dbReference>
<organism evidence="4 5">
    <name type="scientific">Elephant endotheliotropic herpesvirus 4</name>
    <dbReference type="NCBI Taxonomy" id="548914"/>
    <lineage>
        <taxon>Viruses</taxon>
        <taxon>Duplodnaviria</taxon>
        <taxon>Heunggongvirae</taxon>
        <taxon>Peploviricota</taxon>
        <taxon>Herviviricetes</taxon>
        <taxon>Herpesvirales</taxon>
        <taxon>Orthoherpesviridae</taxon>
        <taxon>Betaherpesvirinae</taxon>
        <taxon>Proboscivirus</taxon>
    </lineage>
</organism>
<evidence type="ECO:0000256" key="1">
    <source>
        <dbReference type="ARBA" id="ARBA00022561"/>
    </source>
</evidence>
<dbReference type="GO" id="GO:0019069">
    <property type="term" value="P:viral capsid assembly"/>
    <property type="evidence" value="ECO:0007669"/>
    <property type="project" value="InterPro"/>
</dbReference>
<dbReference type="GO" id="GO:0019028">
    <property type="term" value="C:viral capsid"/>
    <property type="evidence" value="ECO:0007669"/>
    <property type="project" value="UniProtKB-KW"/>
</dbReference>
<dbReference type="GeneID" id="26196580"/>
<name>A0A0S1TPM3_9BETA</name>
<evidence type="ECO:0000313" key="4">
    <source>
        <dbReference type="EMBL" id="ALM25991.1"/>
    </source>
</evidence>
<reference evidence="5" key="3">
    <citation type="journal article" date="2014" name="J. Virol.">
        <title>Comparative genome analysis of four elephant endotheliotropic herpesviruses, EEHV3, EEHV4, EEHV5, and EEHV6, from cases of hemorrhagic disease or viremia.</title>
        <authorList>
            <person name="Zong JC"/>
            <person name="Latimer EM"/>
            <person name="Long SY"/>
            <person name="Richman LK"/>
            <person name="Heaggans SY"/>
            <person name="Hayward GS."/>
        </authorList>
    </citation>
    <scope>NUCLEOTIDE SEQUENCE [LARGE SCALE GENOMIC DNA]</scope>
</reference>
<accession>A0A0S1TPM3</accession>
<evidence type="ECO:0000256" key="2">
    <source>
        <dbReference type="ARBA" id="ARBA00022562"/>
    </source>
</evidence>
<proteinExistence type="predicted"/>
<dbReference type="KEGG" id="vg:26196580"/>
<dbReference type="OrthoDB" id="8961at10239"/>
<keyword evidence="1" id="KW-0167">Capsid protein</keyword>
<sequence>MDIVRFKKRRVEELYNADVKCVYSAVFNDPEGVLNADLEDSRPQTTDVLTCDYMLNKDLAVEGLPVFKLWDRQEHVKPRHVSIFTLALYLENVTETTKNALRSLFGKNDEVKHMDLHDLYGRGQREVDFLGLNMKSTGGSTFLTTCITHGFLYRPAMNLTVPRFDLAFTVPRDVFVDTTTGMLPHNAVTYYFVVIISVPRDAHRTMRKIVFVRSAFRQYKCVVPIVQTMFVKDRTRYLDACIESDDPPTVPFGTIDRIGRSSERPIFTTLVTQGLTFSTVKVERFTVEFRQNSVFF</sequence>